<evidence type="ECO:0000313" key="1">
    <source>
        <dbReference type="EMBL" id="VVO34649.1"/>
    </source>
</evidence>
<dbReference type="EMBL" id="CABVHY010000033">
    <property type="protein sequence ID" value="VVO34649.1"/>
    <property type="molecule type" value="Genomic_DNA"/>
</dbReference>
<proteinExistence type="predicted"/>
<evidence type="ECO:0000313" key="2">
    <source>
        <dbReference type="Proteomes" id="UP000379480"/>
    </source>
</evidence>
<dbReference type="Gene3D" id="3.30.420.380">
    <property type="match status" value="1"/>
</dbReference>
<accession>A0A5E7F667</accession>
<name>A0A5E7F667_PSEFL</name>
<dbReference type="AlphaFoldDB" id="A0A5E7F667"/>
<sequence length="315" mass="34256">MPRLAKGLNVIMWFSSIKTTAGSLLGMEISPTGIALAHIQRSSDQPPRLLHCHFREAAPEQQLAVLKSMVSEAGLDGLPVNLVLHPAEYKMLLLECPDVPAQDLGAAMRWRIKDLISEPLEDLVVDAFALPADAYRGRSRMAYCAVLDKARMEGWSTLIKKAGLKLVSIDVTEMAFRNLGLLAGAEDLNIAMLRLRTTGGLICVQRGADLYMARAIEHGLEQAGPNFSSATLEIQRSLDYFESQLGKGHINRLLLLPMKGDNQGALEALGSRLTVKLQALDLRDLFDGQPAAELDEQTQASCMTAVGAALRQTVA</sequence>
<evidence type="ECO:0008006" key="3">
    <source>
        <dbReference type="Google" id="ProtNLM"/>
    </source>
</evidence>
<protein>
    <recommendedName>
        <fullName evidence="3">MSHA biogenesis protein MshI</fullName>
    </recommendedName>
</protein>
<reference evidence="1 2" key="1">
    <citation type="submission" date="2019-09" db="EMBL/GenBank/DDBJ databases">
        <authorList>
            <person name="Chandra G."/>
            <person name="Truman W A."/>
        </authorList>
    </citation>
    <scope>NUCLEOTIDE SEQUENCE [LARGE SCALE GENOMIC DNA]</scope>
    <source>
        <strain evidence="1">PS723</strain>
    </source>
</reference>
<dbReference type="InterPro" id="IPR043129">
    <property type="entry name" value="ATPase_NBD"/>
</dbReference>
<gene>
    <name evidence="1" type="ORF">PS723_05276</name>
</gene>
<dbReference type="Proteomes" id="UP000379480">
    <property type="component" value="Unassembled WGS sequence"/>
</dbReference>
<organism evidence="1 2">
    <name type="scientific">Pseudomonas fluorescens</name>
    <dbReference type="NCBI Taxonomy" id="294"/>
    <lineage>
        <taxon>Bacteria</taxon>
        <taxon>Pseudomonadati</taxon>
        <taxon>Pseudomonadota</taxon>
        <taxon>Gammaproteobacteria</taxon>
        <taxon>Pseudomonadales</taxon>
        <taxon>Pseudomonadaceae</taxon>
        <taxon>Pseudomonas</taxon>
    </lineage>
</organism>
<dbReference type="SUPFAM" id="SSF53067">
    <property type="entry name" value="Actin-like ATPase domain"/>
    <property type="match status" value="1"/>
</dbReference>